<name>A0A383CMR7_9ZZZZ</name>
<dbReference type="EMBL" id="UINC01209775">
    <property type="protein sequence ID" value="SVE32938.1"/>
    <property type="molecule type" value="Genomic_DNA"/>
</dbReference>
<sequence>TQVGPHPGTGQKAPLVSIRAHMMTRGLPRLHVDISSNDWKVLDGPQPILIEDPNSTPSRPLLLLGCRSCGAPYVRVWVPDIIKWEESGKLKEKTVHSVLEGFLEGEFDGSKPHFEIPSEPNEIIERSIGLDIYLLNQNEQEYFIRGASKDDKNDRKVLEIDGWINRFDGRIIPRWEKSGNPETNPHWIPIILPSKLGQRQQFVEMNKETNPNGDISPGSLFTFNHNSACVRCMRQYSRHM</sequence>
<organism evidence="1">
    <name type="scientific">marine metagenome</name>
    <dbReference type="NCBI Taxonomy" id="408172"/>
    <lineage>
        <taxon>unclassified sequences</taxon>
        <taxon>metagenomes</taxon>
        <taxon>ecological metagenomes</taxon>
    </lineage>
</organism>
<protein>
    <submittedName>
        <fullName evidence="1">Uncharacterized protein</fullName>
    </submittedName>
</protein>
<feature type="non-terminal residue" evidence="1">
    <location>
        <position position="240"/>
    </location>
</feature>
<reference evidence="1" key="1">
    <citation type="submission" date="2018-05" db="EMBL/GenBank/DDBJ databases">
        <authorList>
            <person name="Lanie J.A."/>
            <person name="Ng W.-L."/>
            <person name="Kazmierczak K.M."/>
            <person name="Andrzejewski T.M."/>
            <person name="Davidsen T.M."/>
            <person name="Wayne K.J."/>
            <person name="Tettelin H."/>
            <person name="Glass J.I."/>
            <person name="Rusch D."/>
            <person name="Podicherti R."/>
            <person name="Tsui H.-C.T."/>
            <person name="Winkler M.E."/>
        </authorList>
    </citation>
    <scope>NUCLEOTIDE SEQUENCE</scope>
</reference>
<evidence type="ECO:0000313" key="1">
    <source>
        <dbReference type="EMBL" id="SVE32938.1"/>
    </source>
</evidence>
<dbReference type="AlphaFoldDB" id="A0A383CMR7"/>
<accession>A0A383CMR7</accession>
<feature type="non-terminal residue" evidence="1">
    <location>
        <position position="1"/>
    </location>
</feature>
<gene>
    <name evidence="1" type="ORF">METZ01_LOCUS485792</name>
</gene>
<proteinExistence type="predicted"/>